<evidence type="ECO:0000313" key="1">
    <source>
        <dbReference type="EMBL" id="KAI9910716.1"/>
    </source>
</evidence>
<reference evidence="1 2" key="1">
    <citation type="journal article" date="2022" name="bioRxiv">
        <title>The genome of the oomycete Peronosclerospora sorghi, a cosmopolitan pathogen of maize and sorghum, is inflated with dispersed pseudogenes.</title>
        <authorList>
            <person name="Fletcher K."/>
            <person name="Martin F."/>
            <person name="Isakeit T."/>
            <person name="Cavanaugh K."/>
            <person name="Magill C."/>
            <person name="Michelmore R."/>
        </authorList>
    </citation>
    <scope>NUCLEOTIDE SEQUENCE [LARGE SCALE GENOMIC DNA]</scope>
    <source>
        <strain evidence="1">P6</strain>
    </source>
</reference>
<sequence>MARTRRALLVLGTLVLASSYAGAHDHHLIHPRADAGVLEVATDEHVPHRVLSTLSRDERTRASPGHDDKHSSDDKKHDEEERKVKDEDHAEDEDKKSHTEERGANVKDVEPSDADKRADKDNTKSHDQDQKPHDQDQKSQDQDQKSHDQDQKPHDQNQKSHDQDQKSQDQDQKSHDQDQKSHDEETRTTTRPNELNPIESIATHPVTGKENRTEQGEESAATESAVPKAVPELNPPVSEASHAPVAVLTPTPIPATVALEPSVSAITPASPNNTVIQSASAITPGSPNDTVIQSATPITPASPSDTVIQSATPVPMIQTSSEFQHNPGFVDEKQNGTSGSTNTHDAMITSVEGAPLASTIAPTTAHENGSAPAHVTDGRTPVPALLDRSGNPASSLGDEKNHRGSDTESLGHVHASASGDVSASDHLDGVESSHAPSSPATSRTNDEKVLANDDAGILPTKGSRASNDDTNRSNNGHINGLGALFNPAVVSDVKTSSAAYYKLDTGSIIAIVGVVVGLVGILVLFVTISRKKYTEEEDRSPLPYGYNVNIRAVVRPSPTFMEEDSVVENTYDTSNQLDTASSPSGDSSDDVVVGNTTTRNQPPAMPSDTGNVDPANVRVSALYSAGSSLTDSSAVSGTWSSVLASDTERDIPRNTRDTSLSAWSSSYFSSVGSVVSNLSAFYRTTRSSSMLSSEMSYHGNSGVLSRSVLCSTNPSTDADRVAFGSIESSPNVFSADV</sequence>
<organism evidence="1 2">
    <name type="scientific">Peronosclerospora sorghi</name>
    <dbReference type="NCBI Taxonomy" id="230839"/>
    <lineage>
        <taxon>Eukaryota</taxon>
        <taxon>Sar</taxon>
        <taxon>Stramenopiles</taxon>
        <taxon>Oomycota</taxon>
        <taxon>Peronosporomycetes</taxon>
        <taxon>Peronosporales</taxon>
        <taxon>Peronosporaceae</taxon>
        <taxon>Peronosclerospora</taxon>
    </lineage>
</organism>
<name>A0ACC0VZ28_9STRA</name>
<accession>A0ACC0VZ28</accession>
<protein>
    <submittedName>
        <fullName evidence="1">Uncharacterized protein</fullName>
    </submittedName>
</protein>
<dbReference type="EMBL" id="CM047585">
    <property type="protein sequence ID" value="KAI9910716.1"/>
    <property type="molecule type" value="Genomic_DNA"/>
</dbReference>
<comment type="caution">
    <text evidence="1">The sequence shown here is derived from an EMBL/GenBank/DDBJ whole genome shotgun (WGS) entry which is preliminary data.</text>
</comment>
<gene>
    <name evidence="1" type="ORF">PsorP6_010873</name>
</gene>
<dbReference type="Proteomes" id="UP001163321">
    <property type="component" value="Chromosome 6"/>
</dbReference>
<keyword evidence="2" id="KW-1185">Reference proteome</keyword>
<evidence type="ECO:0000313" key="2">
    <source>
        <dbReference type="Proteomes" id="UP001163321"/>
    </source>
</evidence>
<proteinExistence type="predicted"/>